<evidence type="ECO:0000313" key="3">
    <source>
        <dbReference type="EMBL" id="MBB5030498.1"/>
    </source>
</evidence>
<accession>A0A7W8DHZ6</accession>
<dbReference type="InterPro" id="IPR028098">
    <property type="entry name" value="Glyco_trans_4-like_N"/>
</dbReference>
<organism evidence="3 4">
    <name type="scientific">Prosthecobacter vanneervenii</name>
    <dbReference type="NCBI Taxonomy" id="48466"/>
    <lineage>
        <taxon>Bacteria</taxon>
        <taxon>Pseudomonadati</taxon>
        <taxon>Verrucomicrobiota</taxon>
        <taxon>Verrucomicrobiia</taxon>
        <taxon>Verrucomicrobiales</taxon>
        <taxon>Verrucomicrobiaceae</taxon>
        <taxon>Prosthecobacter</taxon>
    </lineage>
</organism>
<feature type="domain" description="Glycosyltransferase subfamily 4-like N-terminal" evidence="2">
    <location>
        <begin position="1"/>
        <end position="153"/>
    </location>
</feature>
<feature type="domain" description="Glycosyl transferase family 1" evidence="1">
    <location>
        <begin position="161"/>
        <end position="328"/>
    </location>
</feature>
<dbReference type="SUPFAM" id="SSF53756">
    <property type="entry name" value="UDP-Glycosyltransferase/glycogen phosphorylase"/>
    <property type="match status" value="1"/>
</dbReference>
<gene>
    <name evidence="3" type="ORF">HNQ65_000052</name>
</gene>
<dbReference type="PANTHER" id="PTHR45947">
    <property type="entry name" value="SULFOQUINOVOSYL TRANSFERASE SQD2"/>
    <property type="match status" value="1"/>
</dbReference>
<dbReference type="Pfam" id="PF00534">
    <property type="entry name" value="Glycos_transf_1"/>
    <property type="match status" value="1"/>
</dbReference>
<dbReference type="Proteomes" id="UP000590740">
    <property type="component" value="Unassembled WGS sequence"/>
</dbReference>
<evidence type="ECO:0000259" key="2">
    <source>
        <dbReference type="Pfam" id="PF13439"/>
    </source>
</evidence>
<keyword evidence="3" id="KW-0808">Transferase</keyword>
<comment type="caution">
    <text evidence="3">The sequence shown here is derived from an EMBL/GenBank/DDBJ whole genome shotgun (WGS) entry which is preliminary data.</text>
</comment>
<dbReference type="RefSeq" id="WP_184337262.1">
    <property type="nucleotide sequence ID" value="NZ_JACHIG010000001.1"/>
</dbReference>
<dbReference type="InterPro" id="IPR001296">
    <property type="entry name" value="Glyco_trans_1"/>
</dbReference>
<reference evidence="3 4" key="1">
    <citation type="submission" date="2020-08" db="EMBL/GenBank/DDBJ databases">
        <title>Genomic Encyclopedia of Type Strains, Phase IV (KMG-IV): sequencing the most valuable type-strain genomes for metagenomic binning, comparative biology and taxonomic classification.</title>
        <authorList>
            <person name="Goeker M."/>
        </authorList>
    </citation>
    <scope>NUCLEOTIDE SEQUENCE [LARGE SCALE GENOMIC DNA]</scope>
    <source>
        <strain evidence="3 4">DSM 12252</strain>
    </source>
</reference>
<sequence length="361" mass="39685">MENMIGQMAWRLSQAGLKVIVCALVGSDDFKHRLPPGTPVIELQKRPGLDFRCVMRLRELIRELKPDVVHSHNWNALVYSLLALGLKSTPLLHGEHALLYGWERSPWRLRLRRLFYARCDIVHTVSQGQINDMAALGLTRHLDLRVIRNGVDTLKFNLLDKAECRRALGIPSGSPCFGMAARYVPEKRHHLLLQAFLKIGTTFPNARLLLAGAGGNCEEATQELIARHPFADRIIQLGHRDDMAAVYNALDLLVLTSTSEGMSNVTLEAMSCGVPVLMHATCGSEELIHHGHNGSLAAMETADDVAAAVTALLERPELLSTMGGAAREFIELEYPLAKTAADYGAVYAELSGKQITAMGGR</sequence>
<dbReference type="GO" id="GO:0016758">
    <property type="term" value="F:hexosyltransferase activity"/>
    <property type="evidence" value="ECO:0007669"/>
    <property type="project" value="TreeGrafter"/>
</dbReference>
<evidence type="ECO:0000259" key="1">
    <source>
        <dbReference type="Pfam" id="PF00534"/>
    </source>
</evidence>
<dbReference type="CDD" id="cd03801">
    <property type="entry name" value="GT4_PimA-like"/>
    <property type="match status" value="1"/>
</dbReference>
<evidence type="ECO:0000313" key="4">
    <source>
        <dbReference type="Proteomes" id="UP000590740"/>
    </source>
</evidence>
<protein>
    <submittedName>
        <fullName evidence="3">Glycosyltransferase involved in cell wall biosynthesis</fullName>
    </submittedName>
</protein>
<dbReference type="AlphaFoldDB" id="A0A7W8DHZ6"/>
<keyword evidence="4" id="KW-1185">Reference proteome</keyword>
<proteinExistence type="predicted"/>
<name>A0A7W8DHZ6_9BACT</name>
<dbReference type="EMBL" id="JACHIG010000001">
    <property type="protein sequence ID" value="MBB5030498.1"/>
    <property type="molecule type" value="Genomic_DNA"/>
</dbReference>
<dbReference type="PANTHER" id="PTHR45947:SF3">
    <property type="entry name" value="SULFOQUINOVOSYL TRANSFERASE SQD2"/>
    <property type="match status" value="1"/>
</dbReference>
<dbReference type="InterPro" id="IPR050194">
    <property type="entry name" value="Glycosyltransferase_grp1"/>
</dbReference>
<dbReference type="Pfam" id="PF13439">
    <property type="entry name" value="Glyco_transf_4"/>
    <property type="match status" value="1"/>
</dbReference>
<dbReference type="Gene3D" id="3.40.50.2000">
    <property type="entry name" value="Glycogen Phosphorylase B"/>
    <property type="match status" value="2"/>
</dbReference>